<dbReference type="Gramene" id="TVU46713">
    <property type="protein sequence ID" value="TVU46713"/>
    <property type="gene ID" value="EJB05_06264"/>
</dbReference>
<evidence type="ECO:0000256" key="4">
    <source>
        <dbReference type="ARBA" id="ARBA00023306"/>
    </source>
</evidence>
<dbReference type="Proteomes" id="UP000324897">
    <property type="component" value="Chromosome 5"/>
</dbReference>
<proteinExistence type="inferred from homology"/>
<accession>A0A5J9WF96</accession>
<dbReference type="InterPro" id="IPR039361">
    <property type="entry name" value="Cyclin"/>
</dbReference>
<organism evidence="8 9">
    <name type="scientific">Eragrostis curvula</name>
    <name type="common">weeping love grass</name>
    <dbReference type="NCBI Taxonomy" id="38414"/>
    <lineage>
        <taxon>Eukaryota</taxon>
        <taxon>Viridiplantae</taxon>
        <taxon>Streptophyta</taxon>
        <taxon>Embryophyta</taxon>
        <taxon>Tracheophyta</taxon>
        <taxon>Spermatophyta</taxon>
        <taxon>Magnoliopsida</taxon>
        <taxon>Liliopsida</taxon>
        <taxon>Poales</taxon>
        <taxon>Poaceae</taxon>
        <taxon>PACMAD clade</taxon>
        <taxon>Chloridoideae</taxon>
        <taxon>Eragrostideae</taxon>
        <taxon>Eragrostidinae</taxon>
        <taxon>Eragrostis</taxon>
    </lineage>
</organism>
<feature type="domain" description="Cyclin C-terminal" evidence="7">
    <location>
        <begin position="203"/>
        <end position="324"/>
    </location>
</feature>
<keyword evidence="9" id="KW-1185">Reference proteome</keyword>
<dbReference type="Gene3D" id="1.10.472.10">
    <property type="entry name" value="Cyclin-like"/>
    <property type="match status" value="2"/>
</dbReference>
<dbReference type="PANTHER" id="PTHR10177">
    <property type="entry name" value="CYCLINS"/>
    <property type="match status" value="1"/>
</dbReference>
<evidence type="ECO:0008006" key="10">
    <source>
        <dbReference type="Google" id="ProtNLM"/>
    </source>
</evidence>
<name>A0A5J9WF96_9POAL</name>
<comment type="similarity">
    <text evidence="1">Belongs to the cyclin family. Cyclin D subfamily.</text>
</comment>
<dbReference type="InterPro" id="IPR006671">
    <property type="entry name" value="Cyclin_N"/>
</dbReference>
<dbReference type="FunFam" id="1.10.472.10:FF:000040">
    <property type="entry name" value="D6-type cyclin"/>
    <property type="match status" value="1"/>
</dbReference>
<dbReference type="SMART" id="SM01332">
    <property type="entry name" value="Cyclin_C"/>
    <property type="match status" value="1"/>
</dbReference>
<dbReference type="FunFam" id="1.10.472.10:FF:000060">
    <property type="entry name" value="D6-type cyclin"/>
    <property type="match status" value="1"/>
</dbReference>
<dbReference type="Pfam" id="PF00134">
    <property type="entry name" value="Cyclin_N"/>
    <property type="match status" value="1"/>
</dbReference>
<evidence type="ECO:0000256" key="2">
    <source>
        <dbReference type="ARBA" id="ARBA00022618"/>
    </source>
</evidence>
<dbReference type="OrthoDB" id="5590282at2759"/>
<keyword evidence="2" id="KW-0132">Cell division</keyword>
<feature type="non-terminal residue" evidence="8">
    <location>
        <position position="1"/>
    </location>
</feature>
<dbReference type="InterPro" id="IPR036915">
    <property type="entry name" value="Cyclin-like_sf"/>
</dbReference>
<dbReference type="CDD" id="cd20544">
    <property type="entry name" value="CYCLIN_AtCycD-like_rpt2"/>
    <property type="match status" value="1"/>
</dbReference>
<feature type="domain" description="Cyclin-like" evidence="6">
    <location>
        <begin position="107"/>
        <end position="194"/>
    </location>
</feature>
<gene>
    <name evidence="8" type="ORF">EJB05_06264</name>
</gene>
<dbReference type="GO" id="GO:0051301">
    <property type="term" value="P:cell division"/>
    <property type="evidence" value="ECO:0007669"/>
    <property type="project" value="UniProtKB-KW"/>
</dbReference>
<evidence type="ECO:0000256" key="3">
    <source>
        <dbReference type="ARBA" id="ARBA00023127"/>
    </source>
</evidence>
<evidence type="ECO:0000313" key="8">
    <source>
        <dbReference type="EMBL" id="TVU46713.1"/>
    </source>
</evidence>
<evidence type="ECO:0000256" key="1">
    <source>
        <dbReference type="ARBA" id="ARBA00009065"/>
    </source>
</evidence>
<reference evidence="8 9" key="1">
    <citation type="journal article" date="2019" name="Sci. Rep.">
        <title>A high-quality genome of Eragrostis curvula grass provides insights into Poaceae evolution and supports new strategies to enhance forage quality.</title>
        <authorList>
            <person name="Carballo J."/>
            <person name="Santos B.A.C.M."/>
            <person name="Zappacosta D."/>
            <person name="Garbus I."/>
            <person name="Selva J.P."/>
            <person name="Gallo C.A."/>
            <person name="Diaz A."/>
            <person name="Albertini E."/>
            <person name="Caccamo M."/>
            <person name="Echenique V."/>
        </authorList>
    </citation>
    <scope>NUCLEOTIDE SEQUENCE [LARGE SCALE GENOMIC DNA]</scope>
    <source>
        <strain evidence="9">cv. Victoria</strain>
        <tissue evidence="8">Leaf</tissue>
    </source>
</reference>
<dbReference type="InterPro" id="IPR013763">
    <property type="entry name" value="Cyclin-like_dom"/>
</dbReference>
<dbReference type="EMBL" id="RWGY01000004">
    <property type="protein sequence ID" value="TVU46713.1"/>
    <property type="molecule type" value="Genomic_DNA"/>
</dbReference>
<keyword evidence="4" id="KW-0131">Cell cycle</keyword>
<comment type="caution">
    <text evidence="8">The sequence shown here is derived from an EMBL/GenBank/DDBJ whole genome shotgun (WGS) entry which is preliminary data.</text>
</comment>
<evidence type="ECO:0000256" key="5">
    <source>
        <dbReference type="RuleBase" id="RU000383"/>
    </source>
</evidence>
<dbReference type="InterPro" id="IPR004367">
    <property type="entry name" value="Cyclin_C-dom"/>
</dbReference>
<dbReference type="AlphaFoldDB" id="A0A5J9WF96"/>
<evidence type="ECO:0000259" key="6">
    <source>
        <dbReference type="SMART" id="SM00385"/>
    </source>
</evidence>
<sequence length="363" mass="40219">MGYLYPEISTSSLLCDESEFSTSLLLCDESVESIFGYDDGDGETQEWNTDLDFPSFAGLSLENDEPGVVGSLMDQEKEQLAGISTGKYLERLNGGGLESSWRTASIEWFGKVQAQFNFAPLCICLAVNYLDRCLAINMPDNKPWAQELLALACLSIAAKMEETVVPQYLDFQVINQKHFFETKSIERMEFHVLRSLNWRMNAVTPFSYISYFADKLNGGNSLTSECISRCTESILGTLKETKFLQFRPSEIAAAMLLSVFAGSQDLDFSSALLASEIPVDKETVRRCHEVMQEVALVKNTNNNVSPSFPESPSGVLNASLFSFATDDTQTPGSLQANNDSNATINQACSPLSKRTRLETAKMY</sequence>
<dbReference type="CDD" id="cd20543">
    <property type="entry name" value="CYCLIN_AtCycD-like_rpt1"/>
    <property type="match status" value="1"/>
</dbReference>
<dbReference type="SUPFAM" id="SSF47954">
    <property type="entry name" value="Cyclin-like"/>
    <property type="match status" value="2"/>
</dbReference>
<keyword evidence="3 5" id="KW-0195">Cyclin</keyword>
<evidence type="ECO:0000313" key="9">
    <source>
        <dbReference type="Proteomes" id="UP000324897"/>
    </source>
</evidence>
<protein>
    <recommendedName>
        <fullName evidence="10">Cyclin N-terminal domain-containing protein</fullName>
    </recommendedName>
</protein>
<dbReference type="Pfam" id="PF02984">
    <property type="entry name" value="Cyclin_C"/>
    <property type="match status" value="1"/>
</dbReference>
<evidence type="ECO:0000259" key="7">
    <source>
        <dbReference type="SMART" id="SM01332"/>
    </source>
</evidence>
<dbReference type="SMART" id="SM00385">
    <property type="entry name" value="CYCLIN"/>
    <property type="match status" value="1"/>
</dbReference>